<sequence length="199" mass="21602">MNKKGDKLNARDFIITGIFSVLFLMAVMIGGGPFAAIPSLTFYFPIGAAVLAGPIFMLFIAKVPKRGALAIVGVVECILGTLTGMHWGLNFGILICSIIAAVIAGFENFKNQKLNLVAYIVYCIGAMGTYFVFYFNRESWISFMLQKGTEQSYIDVMSSVATGKMMLIMIVGTIIVASLSGLLGLRLMRKQFVKAGIVE</sequence>
<keyword evidence="1" id="KW-0812">Transmembrane</keyword>
<feature type="transmembrane region" description="Helical" evidence="1">
    <location>
        <begin position="165"/>
        <end position="185"/>
    </location>
</feature>
<dbReference type="EMBL" id="FNHZ01000006">
    <property type="protein sequence ID" value="SDN12382.1"/>
    <property type="molecule type" value="Genomic_DNA"/>
</dbReference>
<dbReference type="InterPro" id="IPR011733">
    <property type="entry name" value="CHP02185_IM"/>
</dbReference>
<feature type="transmembrane region" description="Helical" evidence="1">
    <location>
        <begin position="42"/>
        <end position="61"/>
    </location>
</feature>
<protein>
    <submittedName>
        <fullName evidence="2">Energy-coupling factor transport system substrate-specific component</fullName>
    </submittedName>
</protein>
<organism evidence="2 3">
    <name type="scientific">Lachnospira pectinoschiza</name>
    <dbReference type="NCBI Taxonomy" id="28052"/>
    <lineage>
        <taxon>Bacteria</taxon>
        <taxon>Bacillati</taxon>
        <taxon>Bacillota</taxon>
        <taxon>Clostridia</taxon>
        <taxon>Lachnospirales</taxon>
        <taxon>Lachnospiraceae</taxon>
        <taxon>Lachnospira</taxon>
    </lineage>
</organism>
<evidence type="ECO:0000313" key="3">
    <source>
        <dbReference type="Proteomes" id="UP000187651"/>
    </source>
</evidence>
<evidence type="ECO:0000256" key="1">
    <source>
        <dbReference type="SAM" id="Phobius"/>
    </source>
</evidence>
<gene>
    <name evidence="2" type="ORF">SAMN05216544_1928</name>
</gene>
<dbReference type="Proteomes" id="UP000187651">
    <property type="component" value="Unassembled WGS sequence"/>
</dbReference>
<name>A0A1G9YTB3_9FIRM</name>
<dbReference type="AlphaFoldDB" id="A0A1G9YTB3"/>
<feature type="transmembrane region" description="Helical" evidence="1">
    <location>
        <begin position="116"/>
        <end position="135"/>
    </location>
</feature>
<dbReference type="RefSeq" id="WP_074521950.1">
    <property type="nucleotide sequence ID" value="NZ_FNHZ01000006.1"/>
</dbReference>
<feature type="transmembrane region" description="Helical" evidence="1">
    <location>
        <begin position="91"/>
        <end position="109"/>
    </location>
</feature>
<dbReference type="OrthoDB" id="9781459at2"/>
<accession>A0A1G9YTB3</accession>
<feature type="transmembrane region" description="Helical" evidence="1">
    <location>
        <begin position="12"/>
        <end position="36"/>
    </location>
</feature>
<proteinExistence type="predicted"/>
<dbReference type="NCBIfam" id="TIGR02185">
    <property type="entry name" value="Trep_Strep"/>
    <property type="match status" value="1"/>
</dbReference>
<evidence type="ECO:0000313" key="2">
    <source>
        <dbReference type="EMBL" id="SDN12382.1"/>
    </source>
</evidence>
<keyword evidence="1" id="KW-0472">Membrane</keyword>
<feature type="transmembrane region" description="Helical" evidence="1">
    <location>
        <begin position="68"/>
        <end position="85"/>
    </location>
</feature>
<dbReference type="Pfam" id="PF09605">
    <property type="entry name" value="Trep_Strep"/>
    <property type="match status" value="1"/>
</dbReference>
<keyword evidence="3" id="KW-1185">Reference proteome</keyword>
<reference evidence="3" key="1">
    <citation type="submission" date="2016-10" db="EMBL/GenBank/DDBJ databases">
        <authorList>
            <person name="Varghese N."/>
            <person name="Submissions S."/>
        </authorList>
    </citation>
    <scope>NUCLEOTIDE SEQUENCE [LARGE SCALE GENOMIC DNA]</scope>
    <source>
        <strain evidence="3">M83</strain>
    </source>
</reference>
<keyword evidence="1" id="KW-1133">Transmembrane helix</keyword>